<comment type="cofactor">
    <cofactor evidence="1">
        <name>Mg(2+)</name>
        <dbReference type="ChEBI" id="CHEBI:18420"/>
    </cofactor>
</comment>
<dbReference type="PANTHER" id="PTHR43046:SF14">
    <property type="entry name" value="MUTT_NUDIX FAMILY PROTEIN"/>
    <property type="match status" value="1"/>
</dbReference>
<dbReference type="Proteomes" id="UP001203761">
    <property type="component" value="Unassembled WGS sequence"/>
</dbReference>
<evidence type="ECO:0000259" key="3">
    <source>
        <dbReference type="PROSITE" id="PS51462"/>
    </source>
</evidence>
<feature type="domain" description="Nudix hydrolase" evidence="3">
    <location>
        <begin position="21"/>
        <end position="155"/>
    </location>
</feature>
<evidence type="ECO:0000256" key="1">
    <source>
        <dbReference type="ARBA" id="ARBA00001946"/>
    </source>
</evidence>
<sequence>MSDASSAGASASDALTPISRTPRVGVRAAIVRGGAILMNRYAGEVHDLPGGGQEHGEAQIDALQRECREEIGAEIEVFGLACVFEVITDVAARSGRPIDLFHQVNLVFWCDLPEGQEPGLGAVPDGQQIGTAWLPIDELHQYDVRPARLREWLQSDPSSRPTWLGTLVGPGR</sequence>
<dbReference type="PROSITE" id="PS51462">
    <property type="entry name" value="NUDIX"/>
    <property type="match status" value="1"/>
</dbReference>
<dbReference type="Pfam" id="PF00293">
    <property type="entry name" value="NUDIX"/>
    <property type="match status" value="1"/>
</dbReference>
<dbReference type="PANTHER" id="PTHR43046">
    <property type="entry name" value="GDP-MANNOSE MANNOSYL HYDROLASE"/>
    <property type="match status" value="1"/>
</dbReference>
<dbReference type="EMBL" id="JAKNCJ010000013">
    <property type="protein sequence ID" value="MCL6424401.1"/>
    <property type="molecule type" value="Genomic_DNA"/>
</dbReference>
<dbReference type="Gene3D" id="3.90.79.10">
    <property type="entry name" value="Nucleoside Triphosphate Pyrophosphohydrolase"/>
    <property type="match status" value="1"/>
</dbReference>
<reference evidence="4" key="1">
    <citation type="submission" date="2022-02" db="EMBL/GenBank/DDBJ databases">
        <authorList>
            <person name="Lee M."/>
            <person name="Kim S.-J."/>
            <person name="Jung M.-Y."/>
        </authorList>
    </citation>
    <scope>NUCLEOTIDE SEQUENCE</scope>
    <source>
        <strain evidence="4">JHP9</strain>
    </source>
</reference>
<keyword evidence="5" id="KW-1185">Reference proteome</keyword>
<dbReference type="InterPro" id="IPR000086">
    <property type="entry name" value="NUDIX_hydrolase_dom"/>
</dbReference>
<evidence type="ECO:0000256" key="2">
    <source>
        <dbReference type="ARBA" id="ARBA00022801"/>
    </source>
</evidence>
<name>A0ABT0R3E0_9MICO</name>
<organism evidence="4 5">
    <name type="scientific">Brachybacterium equifaecis</name>
    <dbReference type="NCBI Taxonomy" id="2910770"/>
    <lineage>
        <taxon>Bacteria</taxon>
        <taxon>Bacillati</taxon>
        <taxon>Actinomycetota</taxon>
        <taxon>Actinomycetes</taxon>
        <taxon>Micrococcales</taxon>
        <taxon>Dermabacteraceae</taxon>
        <taxon>Brachybacterium</taxon>
    </lineage>
</organism>
<keyword evidence="2" id="KW-0378">Hydrolase</keyword>
<evidence type="ECO:0000313" key="4">
    <source>
        <dbReference type="EMBL" id="MCL6424401.1"/>
    </source>
</evidence>
<evidence type="ECO:0000313" key="5">
    <source>
        <dbReference type="Proteomes" id="UP001203761"/>
    </source>
</evidence>
<accession>A0ABT0R3E0</accession>
<dbReference type="RefSeq" id="WP_249738480.1">
    <property type="nucleotide sequence ID" value="NZ_JAKNCJ010000013.1"/>
</dbReference>
<dbReference type="InterPro" id="IPR015797">
    <property type="entry name" value="NUDIX_hydrolase-like_dom_sf"/>
</dbReference>
<gene>
    <name evidence="4" type="ORF">Bequi_13610</name>
</gene>
<dbReference type="SUPFAM" id="SSF55811">
    <property type="entry name" value="Nudix"/>
    <property type="match status" value="1"/>
</dbReference>
<comment type="caution">
    <text evidence="4">The sequence shown here is derived from an EMBL/GenBank/DDBJ whole genome shotgun (WGS) entry which is preliminary data.</text>
</comment>
<protein>
    <submittedName>
        <fullName evidence="4">NUDIX domain-containing protein</fullName>
    </submittedName>
</protein>
<proteinExistence type="predicted"/>
<dbReference type="CDD" id="cd18880">
    <property type="entry name" value="NUDIX_ADPRase"/>
    <property type="match status" value="1"/>
</dbReference>